<reference evidence="4" key="1">
    <citation type="journal article" date="2019" name="Int. J. Syst. Evol. Microbiol.">
        <title>The Global Catalogue of Microorganisms (GCM) 10K type strain sequencing project: providing services to taxonomists for standard genome sequencing and annotation.</title>
        <authorList>
            <consortium name="The Broad Institute Genomics Platform"/>
            <consortium name="The Broad Institute Genome Sequencing Center for Infectious Disease"/>
            <person name="Wu L."/>
            <person name="Ma J."/>
        </authorList>
    </citation>
    <scope>NUCLEOTIDE SEQUENCE [LARGE SCALE GENOMIC DNA]</scope>
    <source>
        <strain evidence="4">JCM 4586</strain>
    </source>
</reference>
<gene>
    <name evidence="3" type="ORF">GCM10010324_33430</name>
</gene>
<name>A0ABQ2YI05_9ACTN</name>
<comment type="caution">
    <text evidence="3">The sequence shown here is derived from an EMBL/GenBank/DDBJ whole genome shotgun (WGS) entry which is preliminary data.</text>
</comment>
<sequence length="221" mass="23284">MTTELRGLPREIVAGSGWHAFTYRATNTSGKVIASLSASMELWSWDRKNLENETTKYVTVQWYNPGAHRWEALPADYGYFAETRNLKPRAFAEASLRLKIDAKAPAGFGGAFQTGFFSDRNNTCGYSAGAYYYFDVLAAGSKPTTGEDSEGTTTRPGKAVTAAADKPTPQGGLSELPATGELATTGSSSSTPVLLGVAGAAVVAGAGAVAVARRGRGRDSR</sequence>
<evidence type="ECO:0000256" key="2">
    <source>
        <dbReference type="SAM" id="Phobius"/>
    </source>
</evidence>
<accession>A0ABQ2YI05</accession>
<dbReference type="EMBL" id="BMUT01000006">
    <property type="protein sequence ID" value="GGX85023.1"/>
    <property type="molecule type" value="Genomic_DNA"/>
</dbReference>
<keyword evidence="4" id="KW-1185">Reference proteome</keyword>
<feature type="region of interest" description="Disordered" evidence="1">
    <location>
        <begin position="143"/>
        <end position="188"/>
    </location>
</feature>
<protein>
    <recommendedName>
        <fullName evidence="5">Gram-positive cocci surface proteins LPxTG domain-containing protein</fullName>
    </recommendedName>
</protein>
<keyword evidence="2" id="KW-0472">Membrane</keyword>
<feature type="compositionally biased region" description="Polar residues" evidence="1">
    <location>
        <begin position="143"/>
        <end position="155"/>
    </location>
</feature>
<keyword evidence="2" id="KW-0812">Transmembrane</keyword>
<dbReference type="NCBIfam" id="NF041528">
    <property type="entry name" value="strep_LAETG"/>
    <property type="match status" value="1"/>
</dbReference>
<keyword evidence="2" id="KW-1133">Transmembrane helix</keyword>
<feature type="transmembrane region" description="Helical" evidence="2">
    <location>
        <begin position="193"/>
        <end position="212"/>
    </location>
</feature>
<evidence type="ECO:0008006" key="5">
    <source>
        <dbReference type="Google" id="ProtNLM"/>
    </source>
</evidence>
<evidence type="ECO:0000256" key="1">
    <source>
        <dbReference type="SAM" id="MobiDB-lite"/>
    </source>
</evidence>
<organism evidence="3 4">
    <name type="scientific">Streptomyces hiroshimensis</name>
    <dbReference type="NCBI Taxonomy" id="66424"/>
    <lineage>
        <taxon>Bacteria</taxon>
        <taxon>Bacillati</taxon>
        <taxon>Actinomycetota</taxon>
        <taxon>Actinomycetes</taxon>
        <taxon>Kitasatosporales</taxon>
        <taxon>Streptomycetaceae</taxon>
        <taxon>Streptomyces</taxon>
    </lineage>
</organism>
<proteinExistence type="predicted"/>
<evidence type="ECO:0000313" key="3">
    <source>
        <dbReference type="EMBL" id="GGX85023.1"/>
    </source>
</evidence>
<evidence type="ECO:0000313" key="4">
    <source>
        <dbReference type="Proteomes" id="UP000659223"/>
    </source>
</evidence>
<dbReference type="RefSeq" id="WP_190022451.1">
    <property type="nucleotide sequence ID" value="NZ_BMUT01000006.1"/>
</dbReference>
<dbReference type="Proteomes" id="UP000659223">
    <property type="component" value="Unassembled WGS sequence"/>
</dbReference>